<evidence type="ECO:0000313" key="2">
    <source>
        <dbReference type="Proteomes" id="UP000245073"/>
    </source>
</evidence>
<organism evidence="1 2">
    <name type="scientific">Caulobacter endophyticus</name>
    <dbReference type="NCBI Taxonomy" id="2172652"/>
    <lineage>
        <taxon>Bacteria</taxon>
        <taxon>Pseudomonadati</taxon>
        <taxon>Pseudomonadota</taxon>
        <taxon>Alphaproteobacteria</taxon>
        <taxon>Caulobacterales</taxon>
        <taxon>Caulobacteraceae</taxon>
        <taxon>Caulobacter</taxon>
    </lineage>
</organism>
<proteinExistence type="predicted"/>
<gene>
    <name evidence="1" type="ORF">DDF67_09800</name>
</gene>
<protein>
    <submittedName>
        <fullName evidence="1">Uncharacterized protein</fullName>
    </submittedName>
</protein>
<reference evidence="1 2" key="1">
    <citation type="submission" date="2018-04" db="EMBL/GenBank/DDBJ databases">
        <title>The genome sequence of Caulobacter sp. 744.</title>
        <authorList>
            <person name="Gao J."/>
            <person name="Sun J."/>
        </authorList>
    </citation>
    <scope>NUCLEOTIDE SEQUENCE [LARGE SCALE GENOMIC DNA]</scope>
    <source>
        <strain evidence="1 2">774</strain>
    </source>
</reference>
<dbReference type="Proteomes" id="UP000245073">
    <property type="component" value="Unassembled WGS sequence"/>
</dbReference>
<evidence type="ECO:0000313" key="1">
    <source>
        <dbReference type="EMBL" id="PVM90709.1"/>
    </source>
</evidence>
<name>A0A2T9K408_9CAUL</name>
<accession>A0A2T9K408</accession>
<comment type="caution">
    <text evidence="1">The sequence shown here is derived from an EMBL/GenBank/DDBJ whole genome shotgun (WGS) entry which is preliminary data.</text>
</comment>
<dbReference type="AlphaFoldDB" id="A0A2T9K408"/>
<keyword evidence="2" id="KW-1185">Reference proteome</keyword>
<dbReference type="EMBL" id="QDKQ01000034">
    <property type="protein sequence ID" value="PVM90709.1"/>
    <property type="molecule type" value="Genomic_DNA"/>
</dbReference>
<sequence>MQDGAGPAVTAKAVGEVFSFVIEELTRLQRLGAAVTKELKGLEFTCMLHDVEGRMRLIGRPAYDRLRGLVVDAVGQSEHRGCLDLDRTFRVVRAGFGRDILRADFKGTTDAEDLALLQGWIEEAAAECRPLTHYIPCHIRLPQEQTFVVGPVTFTPKALAIAEVEASLAQWAAGEDDDAAWREKDRRTTLDYLEAFSDVARVTVQRCDPETSRRVAHETVQGALAFLHVMGGADRTSKVRSAGPAVQNAQRSTLAFDAEGKPFLTWTGDWEGARLDKSFWRWIQEEAQQAMALAVGLALQKVADRVDPPMLAARYLDAAAWYADAATETRRPAAVVKYLTAMERLLWTGEKGGVTRRLSERAAALCFTIDPWNFEVLGKEIRRAYDLRSAIVHGRIDNDDPKIVRNYRLCDRVARDLLMTWLRRYGAGFDREVTLEGLRDHLDWFVAEAVKETAARLKAG</sequence>